<evidence type="ECO:0000256" key="1">
    <source>
        <dbReference type="SAM" id="Phobius"/>
    </source>
</evidence>
<evidence type="ECO:0000313" key="3">
    <source>
        <dbReference type="Proteomes" id="UP000068016"/>
    </source>
</evidence>
<name>A0A108F2W3_9BURK</name>
<organism evidence="2 3">
    <name type="scientific">Burkholderia territorii</name>
    <dbReference type="NCBI Taxonomy" id="1503055"/>
    <lineage>
        <taxon>Bacteria</taxon>
        <taxon>Pseudomonadati</taxon>
        <taxon>Pseudomonadota</taxon>
        <taxon>Betaproteobacteria</taxon>
        <taxon>Burkholderiales</taxon>
        <taxon>Burkholderiaceae</taxon>
        <taxon>Burkholderia</taxon>
        <taxon>Burkholderia cepacia complex</taxon>
    </lineage>
</organism>
<dbReference type="RefSeq" id="WP_060346272.1">
    <property type="nucleotide sequence ID" value="NZ_LPLZ01000017.1"/>
</dbReference>
<proteinExistence type="predicted"/>
<dbReference type="EMBL" id="LPLZ01000017">
    <property type="protein sequence ID" value="KWN22014.1"/>
    <property type="molecule type" value="Genomic_DNA"/>
</dbReference>
<sequence>MKSFRLHRHQRGFGIIDVALTVVLAGLLLIGVWTLHRATQRQTVQVQGDNLLVRADQALIGYTFQNGVLPCPAPDTQGMAAPTCSPQAEGWLPYQTIGLPDAAAGLLHYTIHAYPKRGSGTGVPLTVNANAELKVLWGQSPTHPSVVLSNVGQVNGHPSAGLALCALLTAPVTPGQTIGSAYTLQANEPDEALRGASGAAVSRSPESLDRTFADLSRELSCPEQLAASARTPFNTLLSAQILLAGMTDYLAILQNIQNSTTIDLVNDALPTVVTGPAKVGAKVMNLNMEQGNCVADPTQCGGVAYAIVDLITESIYAFANAVKAVRFAVKEVYAAVDNAMLANQIIGVLAVEVGQLQQHAVNAVGSDLYL</sequence>
<reference evidence="2 3" key="1">
    <citation type="submission" date="2015-11" db="EMBL/GenBank/DDBJ databases">
        <title>Expanding the genomic diversity of Burkholderia species for the development of highly accurate diagnostics.</title>
        <authorList>
            <person name="Sahl J."/>
            <person name="Keim P."/>
            <person name="Wagner D."/>
        </authorList>
    </citation>
    <scope>NUCLEOTIDE SEQUENCE [LARGE SCALE GENOMIC DNA]</scope>
    <source>
        <strain evidence="2 3">MSMB793WGS</strain>
    </source>
</reference>
<protein>
    <submittedName>
        <fullName evidence="2">Uncharacterized protein</fullName>
    </submittedName>
</protein>
<dbReference type="Proteomes" id="UP000068016">
    <property type="component" value="Unassembled WGS sequence"/>
</dbReference>
<dbReference type="AlphaFoldDB" id="A0A108F2W3"/>
<evidence type="ECO:0000313" key="2">
    <source>
        <dbReference type="EMBL" id="KWN22014.1"/>
    </source>
</evidence>
<accession>A0A108F2W3</accession>
<keyword evidence="1" id="KW-0472">Membrane</keyword>
<comment type="caution">
    <text evidence="2">The sequence shown here is derived from an EMBL/GenBank/DDBJ whole genome shotgun (WGS) entry which is preliminary data.</text>
</comment>
<keyword evidence="1" id="KW-0812">Transmembrane</keyword>
<gene>
    <name evidence="2" type="ORF">WT83_04910</name>
</gene>
<feature type="transmembrane region" description="Helical" evidence="1">
    <location>
        <begin position="12"/>
        <end position="35"/>
    </location>
</feature>
<keyword evidence="1" id="KW-1133">Transmembrane helix</keyword>